<dbReference type="Pfam" id="PF05036">
    <property type="entry name" value="SPOR"/>
    <property type="match status" value="1"/>
</dbReference>
<feature type="transmembrane region" description="Helical" evidence="2">
    <location>
        <begin position="48"/>
        <end position="69"/>
    </location>
</feature>
<sequence length="255" mass="25415">MNAGEDKPVEDAAVEEAVTDEIETGDRLPWLETADDDYEEKPPILGKLLTAIAGLAVIVAAVGGGWWVLQRTGGGGGGSGALINAAEGDYKVKPDDPGGMKVDGAGDTVFAASEGATTNGSINVGAVPEAPVAGKAAPKAAPAPVSGASRVTANVPSAPAVAKAAAPSQRAPGPSAGSAIIQLGSFPAEAGANAAWARLSKRFNYLAPLGKSVEKAEVNGKTVYRLRVNTGSNSQASELCGKLKAAGEACFLAPN</sequence>
<dbReference type="GeneID" id="44134670"/>
<dbReference type="OrthoDB" id="7390714at2"/>
<protein>
    <submittedName>
        <fullName evidence="5">SPOR domain-containing protein</fullName>
    </submittedName>
</protein>
<dbReference type="EMBL" id="QQWO01000010">
    <property type="protein sequence ID" value="RSV02203.1"/>
    <property type="molecule type" value="Genomic_DNA"/>
</dbReference>
<feature type="domain" description="SPOR" evidence="3">
    <location>
        <begin position="173"/>
        <end position="255"/>
    </location>
</feature>
<dbReference type="Proteomes" id="UP000286681">
    <property type="component" value="Unassembled WGS sequence"/>
</dbReference>
<dbReference type="SUPFAM" id="SSF110997">
    <property type="entry name" value="Sporulation related repeat"/>
    <property type="match status" value="1"/>
</dbReference>
<evidence type="ECO:0000313" key="6">
    <source>
        <dbReference type="Proteomes" id="UP000185161"/>
    </source>
</evidence>
<evidence type="ECO:0000259" key="3">
    <source>
        <dbReference type="PROSITE" id="PS51724"/>
    </source>
</evidence>
<evidence type="ECO:0000313" key="5">
    <source>
        <dbReference type="EMBL" id="RSV02203.1"/>
    </source>
</evidence>
<dbReference type="KEGG" id="skr:BRX40_19095"/>
<gene>
    <name evidence="4" type="ORF">BRX40_19095</name>
    <name evidence="5" type="ORF">CA257_13565</name>
</gene>
<name>A0A1L6JEA4_9SPHN</name>
<dbReference type="InterPro" id="IPR007730">
    <property type="entry name" value="SPOR-like_dom"/>
</dbReference>
<organism evidence="4 6">
    <name type="scientific">Sphingomonas koreensis</name>
    <dbReference type="NCBI Taxonomy" id="93064"/>
    <lineage>
        <taxon>Bacteria</taxon>
        <taxon>Pseudomonadati</taxon>
        <taxon>Pseudomonadota</taxon>
        <taxon>Alphaproteobacteria</taxon>
        <taxon>Sphingomonadales</taxon>
        <taxon>Sphingomonadaceae</taxon>
        <taxon>Sphingomonas</taxon>
    </lineage>
</organism>
<reference evidence="6" key="2">
    <citation type="submission" date="2016-12" db="EMBL/GenBank/DDBJ databases">
        <title>Whole genome sequencing of Sphingomonas sp. ABOJV.</title>
        <authorList>
            <person name="Conlan S."/>
            <person name="Thomas P.J."/>
            <person name="Mullikin J."/>
            <person name="Palmore T.N."/>
            <person name="Frank K.M."/>
            <person name="Segre J.A."/>
        </authorList>
    </citation>
    <scope>NUCLEOTIDE SEQUENCE [LARGE SCALE GENOMIC DNA]</scope>
    <source>
        <strain evidence="6">ABOJV</strain>
    </source>
</reference>
<proteinExistence type="predicted"/>
<accession>A0A1L6JEA4</accession>
<dbReference type="Gene3D" id="3.30.70.1070">
    <property type="entry name" value="Sporulation related repeat"/>
    <property type="match status" value="1"/>
</dbReference>
<dbReference type="RefSeq" id="WP_075152663.1">
    <property type="nucleotide sequence ID" value="NZ_CP018820.1"/>
</dbReference>
<feature type="compositionally biased region" description="Basic and acidic residues" evidence="1">
    <location>
        <begin position="1"/>
        <end position="10"/>
    </location>
</feature>
<evidence type="ECO:0000256" key="1">
    <source>
        <dbReference type="SAM" id="MobiDB-lite"/>
    </source>
</evidence>
<dbReference type="EMBL" id="CP018820">
    <property type="protein sequence ID" value="APR54235.1"/>
    <property type="molecule type" value="Genomic_DNA"/>
</dbReference>
<reference evidence="5 7" key="3">
    <citation type="submission" date="2018-07" db="EMBL/GenBank/DDBJ databases">
        <title>Genomic and Epidemiologic Investigation of an Indolent Hospital Outbreak.</title>
        <authorList>
            <person name="Johnson R.C."/>
            <person name="Deming C."/>
            <person name="Conlan S."/>
            <person name="Zellmer C.J."/>
            <person name="Michelin A.V."/>
            <person name="Lee-Lin S."/>
            <person name="Thomas P.J."/>
            <person name="Park M."/>
            <person name="Weingarten R.A."/>
            <person name="Less J."/>
            <person name="Dekker J.P."/>
            <person name="Frank K.M."/>
            <person name="Musser K.A."/>
            <person name="Mcquiston J.R."/>
            <person name="Henderson D.K."/>
            <person name="Lau A.F."/>
            <person name="Palmore T.N."/>
            <person name="Segre J.A."/>
        </authorList>
    </citation>
    <scope>NUCLEOTIDE SEQUENCE [LARGE SCALE GENOMIC DNA]</scope>
    <source>
        <strain evidence="5 7">SK-NIH.Env10_0317</strain>
    </source>
</reference>
<reference evidence="4" key="1">
    <citation type="submission" date="2016-12" db="EMBL/GenBank/DDBJ databases">
        <title>Whole genome sequencing of Sphingomonas koreensis.</title>
        <authorList>
            <person name="Conlan S."/>
            <person name="Thomas P.J."/>
            <person name="Mullikin J."/>
            <person name="Palmore T.N."/>
            <person name="Frank K.M."/>
            <person name="Segre J.A."/>
        </authorList>
    </citation>
    <scope>NUCLEOTIDE SEQUENCE</scope>
    <source>
        <strain evidence="4">ABOJV</strain>
    </source>
</reference>
<feature type="compositionally biased region" description="Acidic residues" evidence="1">
    <location>
        <begin position="12"/>
        <end position="23"/>
    </location>
</feature>
<dbReference type="GO" id="GO:0042834">
    <property type="term" value="F:peptidoglycan binding"/>
    <property type="evidence" value="ECO:0007669"/>
    <property type="project" value="InterPro"/>
</dbReference>
<keyword evidence="2" id="KW-0812">Transmembrane</keyword>
<dbReference type="Proteomes" id="UP000185161">
    <property type="component" value="Chromosome"/>
</dbReference>
<evidence type="ECO:0000313" key="4">
    <source>
        <dbReference type="EMBL" id="APR54235.1"/>
    </source>
</evidence>
<keyword evidence="2" id="KW-1133">Transmembrane helix</keyword>
<keyword evidence="2" id="KW-0472">Membrane</keyword>
<evidence type="ECO:0000313" key="7">
    <source>
        <dbReference type="Proteomes" id="UP000286681"/>
    </source>
</evidence>
<dbReference type="STRING" id="93064.BRX40_19095"/>
<dbReference type="PROSITE" id="PS51724">
    <property type="entry name" value="SPOR"/>
    <property type="match status" value="1"/>
</dbReference>
<feature type="region of interest" description="Disordered" evidence="1">
    <location>
        <begin position="1"/>
        <end position="35"/>
    </location>
</feature>
<dbReference type="InterPro" id="IPR036680">
    <property type="entry name" value="SPOR-like_sf"/>
</dbReference>
<dbReference type="AlphaFoldDB" id="A0A1L6JEA4"/>
<evidence type="ECO:0000256" key="2">
    <source>
        <dbReference type="SAM" id="Phobius"/>
    </source>
</evidence>
<keyword evidence="6" id="KW-1185">Reference proteome</keyword>